<reference evidence="3" key="1">
    <citation type="submission" date="2021-02" db="EMBL/GenBank/DDBJ databases">
        <authorList>
            <person name="Nowell W R."/>
        </authorList>
    </citation>
    <scope>NUCLEOTIDE SEQUENCE</scope>
</reference>
<gene>
    <name evidence="2" type="ORF">EDS130_LOCUS8597</name>
    <name evidence="3" type="ORF">XAT740_LOCUS43582</name>
</gene>
<dbReference type="OrthoDB" id="10003983at2759"/>
<dbReference type="PROSITE" id="PS50127">
    <property type="entry name" value="UBC_2"/>
    <property type="match status" value="1"/>
</dbReference>
<keyword evidence="4" id="KW-1185">Reference proteome</keyword>
<protein>
    <recommendedName>
        <fullName evidence="1">UBC core domain-containing protein</fullName>
    </recommendedName>
</protein>
<dbReference type="EMBL" id="CAJNOJ010000028">
    <property type="protein sequence ID" value="CAF0877160.1"/>
    <property type="molecule type" value="Genomic_DNA"/>
</dbReference>
<dbReference type="InterPro" id="IPR016135">
    <property type="entry name" value="UBQ-conjugating_enzyme/RWD"/>
</dbReference>
<evidence type="ECO:0000259" key="1">
    <source>
        <dbReference type="PROSITE" id="PS50127"/>
    </source>
</evidence>
<feature type="domain" description="UBC core" evidence="1">
    <location>
        <begin position="6"/>
        <end position="172"/>
    </location>
</feature>
<name>A0A815XQJ5_ADIRI</name>
<dbReference type="InterPro" id="IPR000608">
    <property type="entry name" value="UBC"/>
</dbReference>
<evidence type="ECO:0000313" key="2">
    <source>
        <dbReference type="EMBL" id="CAF0877160.1"/>
    </source>
</evidence>
<dbReference type="PANTHER" id="PTHR24068">
    <property type="entry name" value="UBIQUITIN-CONJUGATING ENZYME E2"/>
    <property type="match status" value="1"/>
</dbReference>
<sequence>MAAPNARPRRIHHEVMHFKNIGLTSDSPCKFGYEKSTLDILEEKDESLKSSDTCIMTGLIYPKSDIYKTGALRVEFELHPTYPMKAPKVYIRTKIYHPNVCENGEICTSLLSPTSTVYQAVIPLYAILEEVSKVIDEPSSDLFQHTEAAAAWLYNREEYIKTATELYQKNFIPR</sequence>
<dbReference type="Proteomes" id="UP000663852">
    <property type="component" value="Unassembled WGS sequence"/>
</dbReference>
<organism evidence="3 4">
    <name type="scientific">Adineta ricciae</name>
    <name type="common">Rotifer</name>
    <dbReference type="NCBI Taxonomy" id="249248"/>
    <lineage>
        <taxon>Eukaryota</taxon>
        <taxon>Metazoa</taxon>
        <taxon>Spiralia</taxon>
        <taxon>Gnathifera</taxon>
        <taxon>Rotifera</taxon>
        <taxon>Eurotatoria</taxon>
        <taxon>Bdelloidea</taxon>
        <taxon>Adinetida</taxon>
        <taxon>Adinetidae</taxon>
        <taxon>Adineta</taxon>
    </lineage>
</organism>
<evidence type="ECO:0000313" key="3">
    <source>
        <dbReference type="EMBL" id="CAF1560504.1"/>
    </source>
</evidence>
<comment type="caution">
    <text evidence="3">The sequence shown here is derived from an EMBL/GenBank/DDBJ whole genome shotgun (WGS) entry which is preliminary data.</text>
</comment>
<dbReference type="SMART" id="SM00212">
    <property type="entry name" value="UBCc"/>
    <property type="match status" value="1"/>
</dbReference>
<dbReference type="SUPFAM" id="SSF54495">
    <property type="entry name" value="UBC-like"/>
    <property type="match status" value="1"/>
</dbReference>
<proteinExistence type="predicted"/>
<dbReference type="Gene3D" id="3.10.110.10">
    <property type="entry name" value="Ubiquitin Conjugating Enzyme"/>
    <property type="match status" value="1"/>
</dbReference>
<dbReference type="Pfam" id="PF00179">
    <property type="entry name" value="UQ_con"/>
    <property type="match status" value="1"/>
</dbReference>
<accession>A0A815XQJ5</accession>
<dbReference type="AlphaFoldDB" id="A0A815XQJ5"/>
<dbReference type="Proteomes" id="UP000663828">
    <property type="component" value="Unassembled WGS sequence"/>
</dbReference>
<evidence type="ECO:0000313" key="4">
    <source>
        <dbReference type="Proteomes" id="UP000663828"/>
    </source>
</evidence>
<dbReference type="EMBL" id="CAJNOR010005395">
    <property type="protein sequence ID" value="CAF1560504.1"/>
    <property type="molecule type" value="Genomic_DNA"/>
</dbReference>